<dbReference type="Proteomes" id="UP001066276">
    <property type="component" value="Chromosome 5"/>
</dbReference>
<dbReference type="AlphaFoldDB" id="A0AAV7S2U1"/>
<evidence type="ECO:0000256" key="1">
    <source>
        <dbReference type="SAM" id="MobiDB-lite"/>
    </source>
</evidence>
<comment type="caution">
    <text evidence="2">The sequence shown here is derived from an EMBL/GenBank/DDBJ whole genome shotgun (WGS) entry which is preliminary data.</text>
</comment>
<reference evidence="2" key="1">
    <citation type="journal article" date="2022" name="bioRxiv">
        <title>Sequencing and chromosome-scale assembly of the giantPleurodeles waltlgenome.</title>
        <authorList>
            <person name="Brown T."/>
            <person name="Elewa A."/>
            <person name="Iarovenko S."/>
            <person name="Subramanian E."/>
            <person name="Araus A.J."/>
            <person name="Petzold A."/>
            <person name="Susuki M."/>
            <person name="Suzuki K.-i.T."/>
            <person name="Hayashi T."/>
            <person name="Toyoda A."/>
            <person name="Oliveira C."/>
            <person name="Osipova E."/>
            <person name="Leigh N.D."/>
            <person name="Simon A."/>
            <person name="Yun M.H."/>
        </authorList>
    </citation>
    <scope>NUCLEOTIDE SEQUENCE</scope>
    <source>
        <strain evidence="2">20211129_DDA</strain>
        <tissue evidence="2">Liver</tissue>
    </source>
</reference>
<feature type="region of interest" description="Disordered" evidence="1">
    <location>
        <begin position="49"/>
        <end position="109"/>
    </location>
</feature>
<sequence>MAGRTDTSAAQRTFTRARAETVLIVVPQLEVGGPSTQPPGLCWGPTVQQGPGRRSRGGHLHSVPVEGRGEGGGRARAKAYPPLLRAPPLQPHTHCPTIPRGQGRRTRSSPWIFRAPRGHRPIHVAALPHAAPGGSFIVGWPPEPSHRCSGTLCRFLER</sequence>
<evidence type="ECO:0000313" key="2">
    <source>
        <dbReference type="EMBL" id="KAJ1158357.1"/>
    </source>
</evidence>
<gene>
    <name evidence="2" type="ORF">NDU88_011048</name>
</gene>
<protein>
    <submittedName>
        <fullName evidence="2">Uncharacterized protein</fullName>
    </submittedName>
</protein>
<evidence type="ECO:0000313" key="3">
    <source>
        <dbReference type="Proteomes" id="UP001066276"/>
    </source>
</evidence>
<accession>A0AAV7S2U1</accession>
<keyword evidence="3" id="KW-1185">Reference proteome</keyword>
<proteinExistence type="predicted"/>
<dbReference type="EMBL" id="JANPWB010000009">
    <property type="protein sequence ID" value="KAJ1158357.1"/>
    <property type="molecule type" value="Genomic_DNA"/>
</dbReference>
<organism evidence="2 3">
    <name type="scientific">Pleurodeles waltl</name>
    <name type="common">Iberian ribbed newt</name>
    <dbReference type="NCBI Taxonomy" id="8319"/>
    <lineage>
        <taxon>Eukaryota</taxon>
        <taxon>Metazoa</taxon>
        <taxon>Chordata</taxon>
        <taxon>Craniata</taxon>
        <taxon>Vertebrata</taxon>
        <taxon>Euteleostomi</taxon>
        <taxon>Amphibia</taxon>
        <taxon>Batrachia</taxon>
        <taxon>Caudata</taxon>
        <taxon>Salamandroidea</taxon>
        <taxon>Salamandridae</taxon>
        <taxon>Pleurodelinae</taxon>
        <taxon>Pleurodeles</taxon>
    </lineage>
</organism>
<name>A0AAV7S2U1_PLEWA</name>